<evidence type="ECO:0000313" key="3">
    <source>
        <dbReference type="Proteomes" id="UP000799757"/>
    </source>
</evidence>
<sequence>MLNSWVLDNQDSQLENGWQTFGRVDYYMVDAARAGMADRNLTLSDVPGTCPTGLCSWDSYVSLSICSTVEDISDTIIYQTEDDGIYSLVPGIPMPPQPSQFLISTLSYNNSMNFSTPKPNGTDPADLANIYAVVDDFCSRGLVSKAYKATMRPCLQTFRSELNLTMNTYVSAPQSTTKWTQRKEDDCSLGYTVPAGEIKRGPCRYQCATIDGIAEEFCIRDDTLQGFGWLIANVFNVSVSFDGHAGHGGEWGSRLVSDVVGTNYHQCPPYPWLGIEGFKRRVQNVALAMTNAMRIANSSSELPGTAWENVQFIKVDFRWLALPVFVYASITVLLFCTVFKSRRSDAPIWKQSYLGLLQGGNSKGGAVSRANLKNTAKQDDVKLVYAGGTWDFVAAEGLSRRR</sequence>
<dbReference type="PANTHER" id="PTHR35394:SF5">
    <property type="entry name" value="DUF3176 DOMAIN-CONTAINING PROTEIN"/>
    <property type="match status" value="1"/>
</dbReference>
<protein>
    <submittedName>
        <fullName evidence="2">Uncharacterized protein</fullName>
    </submittedName>
</protein>
<keyword evidence="3" id="KW-1185">Reference proteome</keyword>
<keyword evidence="1" id="KW-0472">Membrane</keyword>
<dbReference type="PANTHER" id="PTHR35394">
    <property type="entry name" value="DUF3176 DOMAIN-CONTAINING PROTEIN"/>
    <property type="match status" value="1"/>
</dbReference>
<dbReference type="OrthoDB" id="5242705at2759"/>
<evidence type="ECO:0000313" key="2">
    <source>
        <dbReference type="EMBL" id="KAF2798620.1"/>
    </source>
</evidence>
<dbReference type="AlphaFoldDB" id="A0A6A6XQC5"/>
<reference evidence="2" key="1">
    <citation type="journal article" date="2020" name="Stud. Mycol.">
        <title>101 Dothideomycetes genomes: a test case for predicting lifestyles and emergence of pathogens.</title>
        <authorList>
            <person name="Haridas S."/>
            <person name="Albert R."/>
            <person name="Binder M."/>
            <person name="Bloem J."/>
            <person name="Labutti K."/>
            <person name="Salamov A."/>
            <person name="Andreopoulos B."/>
            <person name="Baker S."/>
            <person name="Barry K."/>
            <person name="Bills G."/>
            <person name="Bluhm B."/>
            <person name="Cannon C."/>
            <person name="Castanera R."/>
            <person name="Culley D."/>
            <person name="Daum C."/>
            <person name="Ezra D."/>
            <person name="Gonzalez J."/>
            <person name="Henrissat B."/>
            <person name="Kuo A."/>
            <person name="Liang C."/>
            <person name="Lipzen A."/>
            <person name="Lutzoni F."/>
            <person name="Magnuson J."/>
            <person name="Mondo S."/>
            <person name="Nolan M."/>
            <person name="Ohm R."/>
            <person name="Pangilinan J."/>
            <person name="Park H.-J."/>
            <person name="Ramirez L."/>
            <person name="Alfaro M."/>
            <person name="Sun H."/>
            <person name="Tritt A."/>
            <person name="Yoshinaga Y."/>
            <person name="Zwiers L.-H."/>
            <person name="Turgeon B."/>
            <person name="Goodwin S."/>
            <person name="Spatafora J."/>
            <person name="Crous P."/>
            <person name="Grigoriev I."/>
        </authorList>
    </citation>
    <scope>NUCLEOTIDE SEQUENCE</scope>
    <source>
        <strain evidence="2">CBS 109.77</strain>
    </source>
</reference>
<dbReference type="EMBL" id="MU001780">
    <property type="protein sequence ID" value="KAF2798620.1"/>
    <property type="molecule type" value="Genomic_DNA"/>
</dbReference>
<dbReference type="Proteomes" id="UP000799757">
    <property type="component" value="Unassembled WGS sequence"/>
</dbReference>
<keyword evidence="1" id="KW-0812">Transmembrane</keyword>
<feature type="transmembrane region" description="Helical" evidence="1">
    <location>
        <begin position="319"/>
        <end position="339"/>
    </location>
</feature>
<evidence type="ECO:0000256" key="1">
    <source>
        <dbReference type="SAM" id="Phobius"/>
    </source>
</evidence>
<proteinExistence type="predicted"/>
<keyword evidence="1" id="KW-1133">Transmembrane helix</keyword>
<name>A0A6A6XQC5_9PLEO</name>
<accession>A0A6A6XQC5</accession>
<organism evidence="2 3">
    <name type="scientific">Melanomma pulvis-pyrius CBS 109.77</name>
    <dbReference type="NCBI Taxonomy" id="1314802"/>
    <lineage>
        <taxon>Eukaryota</taxon>
        <taxon>Fungi</taxon>
        <taxon>Dikarya</taxon>
        <taxon>Ascomycota</taxon>
        <taxon>Pezizomycotina</taxon>
        <taxon>Dothideomycetes</taxon>
        <taxon>Pleosporomycetidae</taxon>
        <taxon>Pleosporales</taxon>
        <taxon>Melanommataceae</taxon>
        <taxon>Melanomma</taxon>
    </lineage>
</organism>
<gene>
    <name evidence="2" type="ORF">K505DRAFT_296191</name>
</gene>